<dbReference type="AlphaFoldDB" id="F6HNR3"/>
<sequence length="38" mass="4183">MFDSNDSQMGLMRLNGFGVCFNSLYDASFKGLFSALVV</sequence>
<evidence type="ECO:0000313" key="1">
    <source>
        <dbReference type="EMBL" id="CCB56282.1"/>
    </source>
</evidence>
<accession>F6HNR3</accession>
<dbReference type="HOGENOM" id="CLU_3336575_0_0_1"/>
<name>F6HNR3_VITVI</name>
<dbReference type="EMBL" id="FN595998">
    <property type="protein sequence ID" value="CCB56282.1"/>
    <property type="molecule type" value="Genomic_DNA"/>
</dbReference>
<dbReference type="InParanoid" id="F6HNR3"/>
<proteinExistence type="predicted"/>
<gene>
    <name evidence="1" type="ordered locus">VIT_13s0019g02750</name>
</gene>
<dbReference type="PaxDb" id="29760-VIT_13s0019g02750.t01"/>
<dbReference type="Proteomes" id="UP000009183">
    <property type="component" value="Chromosome 13"/>
</dbReference>
<organism evidence="1 2">
    <name type="scientific">Vitis vinifera</name>
    <name type="common">Grape</name>
    <dbReference type="NCBI Taxonomy" id="29760"/>
    <lineage>
        <taxon>Eukaryota</taxon>
        <taxon>Viridiplantae</taxon>
        <taxon>Streptophyta</taxon>
        <taxon>Embryophyta</taxon>
        <taxon>Tracheophyta</taxon>
        <taxon>Spermatophyta</taxon>
        <taxon>Magnoliopsida</taxon>
        <taxon>eudicotyledons</taxon>
        <taxon>Gunneridae</taxon>
        <taxon>Pentapetalae</taxon>
        <taxon>rosids</taxon>
        <taxon>Vitales</taxon>
        <taxon>Vitaceae</taxon>
        <taxon>Viteae</taxon>
        <taxon>Vitis</taxon>
    </lineage>
</organism>
<reference evidence="2" key="1">
    <citation type="journal article" date="2007" name="Nature">
        <title>The grapevine genome sequence suggests ancestral hexaploidization in major angiosperm phyla.</title>
        <authorList>
            <consortium name="The French-Italian Public Consortium for Grapevine Genome Characterization."/>
            <person name="Jaillon O."/>
            <person name="Aury J.-M."/>
            <person name="Noel B."/>
            <person name="Policriti A."/>
            <person name="Clepet C."/>
            <person name="Casagrande A."/>
            <person name="Choisne N."/>
            <person name="Aubourg S."/>
            <person name="Vitulo N."/>
            <person name="Jubin C."/>
            <person name="Vezzi A."/>
            <person name="Legeai F."/>
            <person name="Hugueney P."/>
            <person name="Dasilva C."/>
            <person name="Horner D."/>
            <person name="Mica E."/>
            <person name="Jublot D."/>
            <person name="Poulain J."/>
            <person name="Bruyere C."/>
            <person name="Billault A."/>
            <person name="Segurens B."/>
            <person name="Gouyvenoux M."/>
            <person name="Ugarte E."/>
            <person name="Cattonaro F."/>
            <person name="Anthouard V."/>
            <person name="Vico V."/>
            <person name="Del Fabbro C."/>
            <person name="Alaux M."/>
            <person name="Di Gaspero G."/>
            <person name="Dumas V."/>
            <person name="Felice N."/>
            <person name="Paillard S."/>
            <person name="Juman I."/>
            <person name="Moroldo M."/>
            <person name="Scalabrin S."/>
            <person name="Canaguier A."/>
            <person name="Le Clainche I."/>
            <person name="Malacrida G."/>
            <person name="Durand E."/>
            <person name="Pesole G."/>
            <person name="Laucou V."/>
            <person name="Chatelet P."/>
            <person name="Merdinoglu D."/>
            <person name="Delledonne M."/>
            <person name="Pezzotti M."/>
            <person name="Lecharny A."/>
            <person name="Scarpelli C."/>
            <person name="Artiguenave F."/>
            <person name="Pe M.E."/>
            <person name="Valle G."/>
            <person name="Morgante M."/>
            <person name="Caboche M."/>
            <person name="Adam-Blondon A.-F."/>
            <person name="Weissenbach J."/>
            <person name="Quetier F."/>
            <person name="Wincker P."/>
        </authorList>
    </citation>
    <scope>NUCLEOTIDE SEQUENCE [LARGE SCALE GENOMIC DNA]</scope>
    <source>
        <strain evidence="2">cv. Pinot noir / PN40024</strain>
    </source>
</reference>
<evidence type="ECO:0000313" key="2">
    <source>
        <dbReference type="Proteomes" id="UP000009183"/>
    </source>
</evidence>
<keyword evidence="2" id="KW-1185">Reference proteome</keyword>
<protein>
    <submittedName>
        <fullName evidence="1">Uncharacterized protein</fullName>
    </submittedName>
</protein>